<reference evidence="2 3" key="1">
    <citation type="submission" date="2018-09" db="EMBL/GenBank/DDBJ databases">
        <title>Micromonospora sp. nov. MS1-9, isolated from a root of Musa sp.</title>
        <authorList>
            <person name="Kuncharoen N."/>
            <person name="Kudo T."/>
            <person name="Ohkuma M."/>
            <person name="Yuki M."/>
            <person name="Tanasupawat S."/>
        </authorList>
    </citation>
    <scope>NUCLEOTIDE SEQUENCE [LARGE SCALE GENOMIC DNA]</scope>
    <source>
        <strain evidence="2 3">NGC1-4</strain>
    </source>
</reference>
<dbReference type="Proteomes" id="UP000271548">
    <property type="component" value="Unassembled WGS sequence"/>
</dbReference>
<evidence type="ECO:0008006" key="4">
    <source>
        <dbReference type="Google" id="ProtNLM"/>
    </source>
</evidence>
<organism evidence="2 3">
    <name type="scientific">Micromonospora musae</name>
    <dbReference type="NCBI Taxonomy" id="1894970"/>
    <lineage>
        <taxon>Bacteria</taxon>
        <taxon>Bacillati</taxon>
        <taxon>Actinomycetota</taxon>
        <taxon>Actinomycetes</taxon>
        <taxon>Micromonosporales</taxon>
        <taxon>Micromonosporaceae</taxon>
        <taxon>Micromonospora</taxon>
    </lineage>
</organism>
<dbReference type="EMBL" id="RAZS01000003">
    <property type="protein sequence ID" value="RKN20828.1"/>
    <property type="molecule type" value="Genomic_DNA"/>
</dbReference>
<sequence length="85" mass="8999">MTIDQPAVVLIALDCWACATEGDAATPTAATAANATARKLDLNMSLLLTIPSADVIQRHRTAMRTNPSTEPPASLAQGKRRRMPA</sequence>
<accession>A0ABX9RE81</accession>
<evidence type="ECO:0000313" key="2">
    <source>
        <dbReference type="EMBL" id="RKN20828.1"/>
    </source>
</evidence>
<proteinExistence type="predicted"/>
<comment type="caution">
    <text evidence="2">The sequence shown here is derived from an EMBL/GenBank/DDBJ whole genome shotgun (WGS) entry which is preliminary data.</text>
</comment>
<protein>
    <recommendedName>
        <fullName evidence="4">Secreted protein</fullName>
    </recommendedName>
</protein>
<keyword evidence="3" id="KW-1185">Reference proteome</keyword>
<name>A0ABX9RE81_9ACTN</name>
<evidence type="ECO:0000313" key="3">
    <source>
        <dbReference type="Proteomes" id="UP000271548"/>
    </source>
</evidence>
<evidence type="ECO:0000256" key="1">
    <source>
        <dbReference type="SAM" id="MobiDB-lite"/>
    </source>
</evidence>
<feature type="region of interest" description="Disordered" evidence="1">
    <location>
        <begin position="61"/>
        <end position="85"/>
    </location>
</feature>
<gene>
    <name evidence="2" type="ORF">D7147_08295</name>
</gene>